<evidence type="ECO:0000256" key="2">
    <source>
        <dbReference type="SAM" id="SignalP"/>
    </source>
</evidence>
<comment type="caution">
    <text evidence="3">The sequence shown here is derived from an EMBL/GenBank/DDBJ whole genome shotgun (WGS) entry which is preliminary data.</text>
</comment>
<feature type="signal peptide" evidence="2">
    <location>
        <begin position="1"/>
        <end position="27"/>
    </location>
</feature>
<keyword evidence="4" id="KW-1185">Reference proteome</keyword>
<evidence type="ECO:0000313" key="3">
    <source>
        <dbReference type="EMBL" id="TGN66331.1"/>
    </source>
</evidence>
<dbReference type="RefSeq" id="WP_135840808.1">
    <property type="nucleotide sequence ID" value="NZ_SRRO01000001.1"/>
</dbReference>
<accession>A0A4Z1CMZ3</accession>
<dbReference type="AlphaFoldDB" id="A0A4Z1CMZ3"/>
<gene>
    <name evidence="3" type="ORF">EXE59_22015</name>
</gene>
<proteinExistence type="predicted"/>
<dbReference type="Proteomes" id="UP000297496">
    <property type="component" value="Unassembled WGS sequence"/>
</dbReference>
<evidence type="ECO:0000313" key="4">
    <source>
        <dbReference type="Proteomes" id="UP000297496"/>
    </source>
</evidence>
<sequence>MIGAIRTYLVAFLATLLGSLTAYPSWAAIEFPTPIYTYNAPAHSAPRDNGALERGPPSVAVRDTSEASVDRGSNGTSSRPDGVATHTHITDAPPTGVAQGRTPTGTTTLPAELIDGDLLSLQRGHVAANTERLLAKADRMVKSCDVVYDG</sequence>
<protein>
    <submittedName>
        <fullName evidence="3">Uncharacterized protein</fullName>
    </submittedName>
</protein>
<organism evidence="3 4">
    <name type="scientific">Nocardioides eburneiflavus</name>
    <dbReference type="NCBI Taxonomy" id="2518372"/>
    <lineage>
        <taxon>Bacteria</taxon>
        <taxon>Bacillati</taxon>
        <taxon>Actinomycetota</taxon>
        <taxon>Actinomycetes</taxon>
        <taxon>Propionibacteriales</taxon>
        <taxon>Nocardioidaceae</taxon>
        <taxon>Nocardioides</taxon>
    </lineage>
</organism>
<name>A0A4Z1CMZ3_9ACTN</name>
<evidence type="ECO:0000256" key="1">
    <source>
        <dbReference type="SAM" id="MobiDB-lite"/>
    </source>
</evidence>
<reference evidence="3 4" key="1">
    <citation type="submission" date="2019-04" db="EMBL/GenBank/DDBJ databases">
        <title>Three New Species of Nocardioides, Nocardioides euryhalodurans sp. nov., Nocardioides seonyuensis sp. nov. and Nocardioides eburneoflavus sp. nov. Isolated from Soil.</title>
        <authorList>
            <person name="Roh S.G."/>
            <person name="Lee C."/>
            <person name="Kim M.-K."/>
            <person name="Kim S.B."/>
        </authorList>
    </citation>
    <scope>NUCLEOTIDE SEQUENCE [LARGE SCALE GENOMIC DNA]</scope>
    <source>
        <strain evidence="3 4">MMS17-SY213</strain>
    </source>
</reference>
<feature type="region of interest" description="Disordered" evidence="1">
    <location>
        <begin position="47"/>
        <end position="108"/>
    </location>
</feature>
<keyword evidence="2" id="KW-0732">Signal</keyword>
<feature type="chain" id="PRO_5021419789" evidence="2">
    <location>
        <begin position="28"/>
        <end position="150"/>
    </location>
</feature>
<dbReference type="EMBL" id="SRRO01000001">
    <property type="protein sequence ID" value="TGN66331.1"/>
    <property type="molecule type" value="Genomic_DNA"/>
</dbReference>